<organism evidence="4 5">
    <name type="scientific">Linum trigynum</name>
    <dbReference type="NCBI Taxonomy" id="586398"/>
    <lineage>
        <taxon>Eukaryota</taxon>
        <taxon>Viridiplantae</taxon>
        <taxon>Streptophyta</taxon>
        <taxon>Embryophyta</taxon>
        <taxon>Tracheophyta</taxon>
        <taxon>Spermatophyta</taxon>
        <taxon>Magnoliopsida</taxon>
        <taxon>eudicotyledons</taxon>
        <taxon>Gunneridae</taxon>
        <taxon>Pentapetalae</taxon>
        <taxon>rosids</taxon>
        <taxon>fabids</taxon>
        <taxon>Malpighiales</taxon>
        <taxon>Linaceae</taxon>
        <taxon>Linum</taxon>
    </lineage>
</organism>
<dbReference type="Gene3D" id="3.10.590.10">
    <property type="entry name" value="ph1033 like domains"/>
    <property type="match status" value="1"/>
</dbReference>
<evidence type="ECO:0000256" key="1">
    <source>
        <dbReference type="RuleBase" id="RU369095"/>
    </source>
</evidence>
<dbReference type="GO" id="GO:0048024">
    <property type="term" value="P:regulation of mRNA splicing, via spliceosome"/>
    <property type="evidence" value="ECO:0007669"/>
    <property type="project" value="TreeGrafter"/>
</dbReference>
<dbReference type="AlphaFoldDB" id="A0AAV2DNK6"/>
<dbReference type="GO" id="GO:1990247">
    <property type="term" value="F:N6-methyladenosine-containing RNA reader activity"/>
    <property type="evidence" value="ECO:0007669"/>
    <property type="project" value="UniProtKB-UniRule"/>
</dbReference>
<comment type="function">
    <text evidence="1">Specifically recognizes and binds N6-methyladenosine (m6A)-containing RNAs, and regulates mRNA stability. M6A is a modification present at internal sites of mRNAs and some non-coding RNAs and plays a role in mRNA stability and processing.</text>
</comment>
<dbReference type="Proteomes" id="UP001497516">
    <property type="component" value="Chromosome 3"/>
</dbReference>
<feature type="compositionally biased region" description="Polar residues" evidence="2">
    <location>
        <begin position="396"/>
        <end position="410"/>
    </location>
</feature>
<name>A0AAV2DNK6_9ROSI</name>
<evidence type="ECO:0000259" key="3">
    <source>
        <dbReference type="PROSITE" id="PS50882"/>
    </source>
</evidence>
<gene>
    <name evidence="4" type="ORF">LTRI10_LOCUS17304</name>
</gene>
<keyword evidence="1" id="KW-0694">RNA-binding</keyword>
<dbReference type="PROSITE" id="PS50882">
    <property type="entry name" value="YTH"/>
    <property type="match status" value="1"/>
</dbReference>
<evidence type="ECO:0000313" key="5">
    <source>
        <dbReference type="Proteomes" id="UP001497516"/>
    </source>
</evidence>
<keyword evidence="5" id="KW-1185">Reference proteome</keyword>
<feature type="compositionally biased region" description="Basic and acidic residues" evidence="2">
    <location>
        <begin position="363"/>
        <end position="380"/>
    </location>
</feature>
<dbReference type="InterPro" id="IPR045168">
    <property type="entry name" value="YTH_prot"/>
</dbReference>
<proteinExistence type="inferred from homology"/>
<dbReference type="CDD" id="cd21134">
    <property type="entry name" value="YTH"/>
    <property type="match status" value="1"/>
</dbReference>
<feature type="region of interest" description="Disordered" evidence="2">
    <location>
        <begin position="275"/>
        <end position="295"/>
    </location>
</feature>
<feature type="domain" description="YTH" evidence="3">
    <location>
        <begin position="67"/>
        <end position="202"/>
    </location>
</feature>
<dbReference type="GO" id="GO:0005654">
    <property type="term" value="C:nucleoplasm"/>
    <property type="evidence" value="ECO:0007669"/>
    <property type="project" value="TreeGrafter"/>
</dbReference>
<dbReference type="GO" id="GO:0003729">
    <property type="term" value="F:mRNA binding"/>
    <property type="evidence" value="ECO:0007669"/>
    <property type="project" value="UniProtKB-UniRule"/>
</dbReference>
<dbReference type="Pfam" id="PF04146">
    <property type="entry name" value="YTH"/>
    <property type="match status" value="1"/>
</dbReference>
<reference evidence="4 5" key="1">
    <citation type="submission" date="2024-04" db="EMBL/GenBank/DDBJ databases">
        <authorList>
            <person name="Fracassetti M."/>
        </authorList>
    </citation>
    <scope>NUCLEOTIDE SEQUENCE [LARGE SCALE GENOMIC DNA]</scope>
</reference>
<dbReference type="PANTHER" id="PTHR12357">
    <property type="entry name" value="YTH YT521-B HOMOLOGY DOMAIN-CONTAINING"/>
    <property type="match status" value="1"/>
</dbReference>
<dbReference type="EMBL" id="OZ034816">
    <property type="protein sequence ID" value="CAL1375513.1"/>
    <property type="molecule type" value="Genomic_DNA"/>
</dbReference>
<dbReference type="GO" id="GO:0000398">
    <property type="term" value="P:mRNA splicing, via spliceosome"/>
    <property type="evidence" value="ECO:0007669"/>
    <property type="project" value="TreeGrafter"/>
</dbReference>
<feature type="compositionally biased region" description="Basic and acidic residues" evidence="2">
    <location>
        <begin position="386"/>
        <end position="395"/>
    </location>
</feature>
<dbReference type="PANTHER" id="PTHR12357:SF3">
    <property type="entry name" value="YTH DOMAIN-CONTAINING PROTEIN 1"/>
    <property type="match status" value="1"/>
</dbReference>
<comment type="similarity">
    <text evidence="1">Belongs to the YTHDF family.</text>
</comment>
<evidence type="ECO:0000313" key="4">
    <source>
        <dbReference type="EMBL" id="CAL1375513.1"/>
    </source>
</evidence>
<protein>
    <recommendedName>
        <fullName evidence="1">YTH domain-containing family protein</fullName>
    </recommendedName>
</protein>
<dbReference type="InterPro" id="IPR007275">
    <property type="entry name" value="YTH_domain"/>
</dbReference>
<sequence>MSSDTGKENASVVDSSVTDWKLDMGNSDDLESPSYKGDGDGYTRSVNACRHMVGKQSVSIKGRLYDTRYFIIKSLNNHNLQLSVDKGIWATQVMNEPILEEAFHNSSKVILIFSVNMSGFFQGYAQMMSSIGLRHDHIWSQGSGKSNSWGRSFEVKWLQLNDLPFQRTLHLRNPLNEYKPVKISRDCQELPENIGEALCKLIDGDSDFGGSLKSFTTEPFTEGPYTPGDGEYSRTQIHVPWDRTPMPYPSFFYHHPADASRFHLGDQGPMRISIPENTGVACGPSKRASKTTFKPDGNAINPLLQHGGPSQMDFWGLSAESPHASTLTDDDFLDMTYEQYLEVHSKSIKLNPRVGGKSQATRETSRSKRSKDDSSREPKHSLMTHETSRSKRLDSESNSSDRSYYRSTHGTSRRRRHDDDDDDDL</sequence>
<feature type="region of interest" description="Disordered" evidence="2">
    <location>
        <begin position="351"/>
        <end position="425"/>
    </location>
</feature>
<accession>A0AAV2DNK6</accession>
<evidence type="ECO:0000256" key="2">
    <source>
        <dbReference type="SAM" id="MobiDB-lite"/>
    </source>
</evidence>